<reference evidence="4 5" key="1">
    <citation type="journal article" date="2011" name="Front. Microbiol.">
        <title>Genomic signatures of strain selection and enhancement in Bacillus atrophaeus var. globigii, a historical biowarfare simulant.</title>
        <authorList>
            <person name="Gibbons H.S."/>
            <person name="Broomall S.M."/>
            <person name="McNew L.A."/>
            <person name="Daligault H."/>
            <person name="Chapman C."/>
            <person name="Bruce D."/>
            <person name="Karavis M."/>
            <person name="Krepps M."/>
            <person name="McGregor P.A."/>
            <person name="Hong C."/>
            <person name="Park K.H."/>
            <person name="Akmal A."/>
            <person name="Feldman A."/>
            <person name="Lin J.S."/>
            <person name="Chang W.E."/>
            <person name="Higgs B.W."/>
            <person name="Demirev P."/>
            <person name="Lindquist J."/>
            <person name="Liem A."/>
            <person name="Fochler E."/>
            <person name="Read T.D."/>
            <person name="Tapia R."/>
            <person name="Johnson S."/>
            <person name="Bishop-Lilly K.A."/>
            <person name="Detter C."/>
            <person name="Han C."/>
            <person name="Sozhamannan S."/>
            <person name="Rosenzweig C.N."/>
            <person name="Skowronski E.W."/>
        </authorList>
    </citation>
    <scope>NUCLEOTIDE SEQUENCE [LARGE SCALE GENOMIC DNA]</scope>
    <source>
        <strain evidence="4 5">PIT1</strain>
    </source>
</reference>
<organism evidence="4 5">
    <name type="scientific">Pseudidiomarina taiwanensis</name>
    <dbReference type="NCBI Taxonomy" id="337250"/>
    <lineage>
        <taxon>Bacteria</taxon>
        <taxon>Pseudomonadati</taxon>
        <taxon>Pseudomonadota</taxon>
        <taxon>Gammaproteobacteria</taxon>
        <taxon>Alteromonadales</taxon>
        <taxon>Idiomarinaceae</taxon>
        <taxon>Pseudidiomarina</taxon>
    </lineage>
</organism>
<dbReference type="InterPro" id="IPR029787">
    <property type="entry name" value="Nucleotide_cyclase"/>
</dbReference>
<evidence type="ECO:0000313" key="5">
    <source>
        <dbReference type="Proteomes" id="UP000288279"/>
    </source>
</evidence>
<dbReference type="RefSeq" id="WP_126826548.1">
    <property type="nucleotide sequence ID" value="NZ_PIQG01000002.1"/>
</dbReference>
<dbReference type="OrthoDB" id="9812260at2"/>
<dbReference type="InterPro" id="IPR000160">
    <property type="entry name" value="GGDEF_dom"/>
</dbReference>
<dbReference type="EMBL" id="PIQG01000002">
    <property type="protein sequence ID" value="RUO78375.1"/>
    <property type="molecule type" value="Genomic_DNA"/>
</dbReference>
<dbReference type="GO" id="GO:1902201">
    <property type="term" value="P:negative regulation of bacterial-type flagellum-dependent cell motility"/>
    <property type="evidence" value="ECO:0007669"/>
    <property type="project" value="TreeGrafter"/>
</dbReference>
<evidence type="ECO:0000256" key="1">
    <source>
        <dbReference type="ARBA" id="ARBA00012528"/>
    </source>
</evidence>
<dbReference type="PROSITE" id="PS50887">
    <property type="entry name" value="GGDEF"/>
    <property type="match status" value="1"/>
</dbReference>
<dbReference type="AlphaFoldDB" id="A0A432ZK22"/>
<dbReference type="InterPro" id="IPR050469">
    <property type="entry name" value="Diguanylate_Cyclase"/>
</dbReference>
<dbReference type="PANTHER" id="PTHR45138:SF9">
    <property type="entry name" value="DIGUANYLATE CYCLASE DGCM-RELATED"/>
    <property type="match status" value="1"/>
</dbReference>
<dbReference type="GO" id="GO:0005886">
    <property type="term" value="C:plasma membrane"/>
    <property type="evidence" value="ECO:0007669"/>
    <property type="project" value="TreeGrafter"/>
</dbReference>
<evidence type="ECO:0000313" key="4">
    <source>
        <dbReference type="EMBL" id="RUO78375.1"/>
    </source>
</evidence>
<dbReference type="Gene3D" id="3.30.70.270">
    <property type="match status" value="1"/>
</dbReference>
<dbReference type="CDD" id="cd01949">
    <property type="entry name" value="GGDEF"/>
    <property type="match status" value="1"/>
</dbReference>
<protein>
    <recommendedName>
        <fullName evidence="1">diguanylate cyclase</fullName>
        <ecNumber evidence="1">2.7.7.65</ecNumber>
    </recommendedName>
</protein>
<dbReference type="InterPro" id="IPR043128">
    <property type="entry name" value="Rev_trsase/Diguanyl_cyclase"/>
</dbReference>
<dbReference type="GO" id="GO:0043709">
    <property type="term" value="P:cell adhesion involved in single-species biofilm formation"/>
    <property type="evidence" value="ECO:0007669"/>
    <property type="project" value="TreeGrafter"/>
</dbReference>
<evidence type="ECO:0000259" key="3">
    <source>
        <dbReference type="PROSITE" id="PS50887"/>
    </source>
</evidence>
<dbReference type="Proteomes" id="UP000288279">
    <property type="component" value="Unassembled WGS sequence"/>
</dbReference>
<evidence type="ECO:0000256" key="2">
    <source>
        <dbReference type="ARBA" id="ARBA00034247"/>
    </source>
</evidence>
<feature type="domain" description="GGDEF" evidence="3">
    <location>
        <begin position="1"/>
        <end position="84"/>
    </location>
</feature>
<sequence length="84" mass="9445">MIRWGGEEFLVLFHDCSLADAAHISEKLREAIAALRFEKIPQVTVSLGVAQLRPSETLNEVIERADQALYEAKHNGRNQVKVSE</sequence>
<dbReference type="EC" id="2.7.7.65" evidence="1"/>
<comment type="caution">
    <text evidence="4">The sequence shown here is derived from an EMBL/GenBank/DDBJ whole genome shotgun (WGS) entry which is preliminary data.</text>
</comment>
<name>A0A432ZK22_9GAMM</name>
<dbReference type="Pfam" id="PF00990">
    <property type="entry name" value="GGDEF"/>
    <property type="match status" value="1"/>
</dbReference>
<accession>A0A432ZK22</accession>
<dbReference type="SUPFAM" id="SSF55073">
    <property type="entry name" value="Nucleotide cyclase"/>
    <property type="match status" value="1"/>
</dbReference>
<proteinExistence type="predicted"/>
<dbReference type="PANTHER" id="PTHR45138">
    <property type="entry name" value="REGULATORY COMPONENTS OF SENSORY TRANSDUCTION SYSTEM"/>
    <property type="match status" value="1"/>
</dbReference>
<gene>
    <name evidence="4" type="ORF">CWI83_04920</name>
</gene>
<keyword evidence="5" id="KW-1185">Reference proteome</keyword>
<dbReference type="GO" id="GO:0052621">
    <property type="term" value="F:diguanylate cyclase activity"/>
    <property type="evidence" value="ECO:0007669"/>
    <property type="project" value="UniProtKB-EC"/>
</dbReference>
<dbReference type="NCBIfam" id="TIGR00254">
    <property type="entry name" value="GGDEF"/>
    <property type="match status" value="1"/>
</dbReference>
<comment type="catalytic activity">
    <reaction evidence="2">
        <text>2 GTP = 3',3'-c-di-GMP + 2 diphosphate</text>
        <dbReference type="Rhea" id="RHEA:24898"/>
        <dbReference type="ChEBI" id="CHEBI:33019"/>
        <dbReference type="ChEBI" id="CHEBI:37565"/>
        <dbReference type="ChEBI" id="CHEBI:58805"/>
        <dbReference type="EC" id="2.7.7.65"/>
    </reaction>
</comment>